<evidence type="ECO:0000313" key="3">
    <source>
        <dbReference type="EMBL" id="EUJ33149.1"/>
    </source>
</evidence>
<proteinExistence type="predicted"/>
<keyword evidence="1" id="KW-0175">Coiled coil</keyword>
<evidence type="ECO:0000259" key="2">
    <source>
        <dbReference type="Pfam" id="PF14021"/>
    </source>
</evidence>
<dbReference type="InterPro" id="IPR025331">
    <property type="entry name" value="TNT"/>
</dbReference>
<organism evidence="3 4">
    <name type="scientific">Listeria floridensis FSL S10-1187</name>
    <dbReference type="NCBI Taxonomy" id="1265817"/>
    <lineage>
        <taxon>Bacteria</taxon>
        <taxon>Bacillati</taxon>
        <taxon>Bacillota</taxon>
        <taxon>Bacilli</taxon>
        <taxon>Bacillales</taxon>
        <taxon>Listeriaceae</taxon>
        <taxon>Listeria</taxon>
    </lineage>
</organism>
<gene>
    <name evidence="3" type="ORF">MFLO_04400</name>
</gene>
<evidence type="ECO:0000256" key="1">
    <source>
        <dbReference type="SAM" id="Coils"/>
    </source>
</evidence>
<dbReference type="RefSeq" id="WP_149022962.1">
    <property type="nucleotide sequence ID" value="NZ_AODF01000007.1"/>
</dbReference>
<protein>
    <recommendedName>
        <fullName evidence="2">TNT domain-containing protein</fullName>
    </recommendedName>
</protein>
<keyword evidence="4" id="KW-1185">Reference proteome</keyword>
<comment type="caution">
    <text evidence="3">The sequence shown here is derived from an EMBL/GenBank/DDBJ whole genome shotgun (WGS) entry which is preliminary data.</text>
</comment>
<feature type="domain" description="TNT" evidence="2">
    <location>
        <begin position="461"/>
        <end position="513"/>
    </location>
</feature>
<accession>A0ABP3AZU1</accession>
<sequence length="585" mass="64561">MKDVEYKEDDFDRAHESIGNLIGKGVWGKGAIDELKKASENLDDVEEMIRDLDCDGAISFRHTSSEKDLQSLFEDFEVLHQFSGQVDELIHTKIDRPFFEDLDKFVEGMRNLDASKFTTTNRIGATKTETVFVNSYTQEQREVPKTEVTMDDLFSGSTVYADKLKNQFQEWKKLNPEETVSENDFRAAMLNTRAFAYTSIKDEQQKEEFWVNVIVTVGIVGVTIFCPPAGLAIGAAYGSLELGTAISGKDWVSGRELETSERAMRGALSVADMLPAVKAFSTGIKGLPTGSALERLMRPPLKNVNDLVVQGNKMALTRIRGLKAALKEPVHTGTTAVKKQLNHLGDSLNLPPRGQLAAPGVGAVPVKGNSQKALKKVMQEFDLNLGGGKRTGDIIEESTKVFKTEKVTLENGEVAYKSSRGELVRSPDYLDEVGEIKWPPKGTDGFVCDSSGKPIMTDANLKAGQIVDRYGDSMGRFTSPVENGKILAYDTRGLPYPESIKAYHQYEILSDITKDNIRDAYINSAEGVKKQIDGIMDKFGLDFDKLASVQKGKVAEVFGVGGGEQIKFVTSVKYYEILGLIREVK</sequence>
<reference evidence="3 4" key="1">
    <citation type="journal article" date="2014" name="Int. J. Syst. Evol. Microbiol.">
        <title>Listeria floridensis sp. nov., Listeria aquatica sp. nov., Listeria cornellensis sp. nov., Listeria riparia sp. nov. and Listeria grandensis sp. nov., from agricultural and natural environments.</title>
        <authorList>
            <person name="den Bakker H.C."/>
            <person name="Warchocki S."/>
            <person name="Wright E.M."/>
            <person name="Allred A.F."/>
            <person name="Ahlstrom C."/>
            <person name="Manuel C.S."/>
            <person name="Stasiewicz M.J."/>
            <person name="Burrell A."/>
            <person name="Roof S."/>
            <person name="Strawn L."/>
            <person name="Fortes E.D."/>
            <person name="Nightingale K.K."/>
            <person name="Kephart D."/>
            <person name="Wiedmann M."/>
        </authorList>
    </citation>
    <scope>NUCLEOTIDE SEQUENCE [LARGE SCALE GENOMIC DNA]</scope>
    <source>
        <strain evidence="3 4">FSL S10-1187</strain>
    </source>
</reference>
<dbReference type="EMBL" id="AODF01000007">
    <property type="protein sequence ID" value="EUJ33149.1"/>
    <property type="molecule type" value="Genomic_DNA"/>
</dbReference>
<name>A0ABP3AZU1_9LIST</name>
<feature type="coiled-coil region" evidence="1">
    <location>
        <begin position="28"/>
        <end position="55"/>
    </location>
</feature>
<dbReference type="Pfam" id="PF14021">
    <property type="entry name" value="TNT"/>
    <property type="match status" value="1"/>
</dbReference>
<evidence type="ECO:0000313" key="4">
    <source>
        <dbReference type="Proteomes" id="UP000019249"/>
    </source>
</evidence>
<dbReference type="Proteomes" id="UP000019249">
    <property type="component" value="Unassembled WGS sequence"/>
</dbReference>